<accession>A0A1F6V4V9</accession>
<gene>
    <name evidence="1" type="ORF">A2642_02835</name>
</gene>
<comment type="caution">
    <text evidence="1">The sequence shown here is derived from an EMBL/GenBank/DDBJ whole genome shotgun (WGS) entry which is preliminary data.</text>
</comment>
<name>A0A1F6V4V9_9BACT</name>
<dbReference type="AlphaFoldDB" id="A0A1F6V4V9"/>
<dbReference type="Proteomes" id="UP000178700">
    <property type="component" value="Unassembled WGS sequence"/>
</dbReference>
<evidence type="ECO:0000313" key="2">
    <source>
        <dbReference type="Proteomes" id="UP000178700"/>
    </source>
</evidence>
<organism evidence="1 2">
    <name type="scientific">Candidatus Nomurabacteria bacterium RIFCSPHIGHO2_01_FULL_39_10</name>
    <dbReference type="NCBI Taxonomy" id="1801733"/>
    <lineage>
        <taxon>Bacteria</taxon>
        <taxon>Candidatus Nomuraibacteriota</taxon>
    </lineage>
</organism>
<dbReference type="EMBL" id="MFTJ01000039">
    <property type="protein sequence ID" value="OGI64740.1"/>
    <property type="molecule type" value="Genomic_DNA"/>
</dbReference>
<reference evidence="1 2" key="1">
    <citation type="journal article" date="2016" name="Nat. Commun.">
        <title>Thousands of microbial genomes shed light on interconnected biogeochemical processes in an aquifer system.</title>
        <authorList>
            <person name="Anantharaman K."/>
            <person name="Brown C.T."/>
            <person name="Hug L.A."/>
            <person name="Sharon I."/>
            <person name="Castelle C.J."/>
            <person name="Probst A.J."/>
            <person name="Thomas B.C."/>
            <person name="Singh A."/>
            <person name="Wilkins M.J."/>
            <person name="Karaoz U."/>
            <person name="Brodie E.L."/>
            <person name="Williams K.H."/>
            <person name="Hubbard S.S."/>
            <person name="Banfield J.F."/>
        </authorList>
    </citation>
    <scope>NUCLEOTIDE SEQUENCE [LARGE SCALE GENOMIC DNA]</scope>
</reference>
<sequence>MRRGGECMVETDYTTLNVILDAALVRAPRLAEGSTFIMHHFEGSDAKYVEAYCRGQGWECKYFPLTERFWDAVEEHKETVHRFYVRKIDGKINDVTTD</sequence>
<evidence type="ECO:0000313" key="1">
    <source>
        <dbReference type="EMBL" id="OGI64740.1"/>
    </source>
</evidence>
<proteinExistence type="predicted"/>
<protein>
    <submittedName>
        <fullName evidence="1">Uncharacterized protein</fullName>
    </submittedName>
</protein>